<comment type="catalytic activity">
    <reaction evidence="7">
        <text>4-imidazolone-5-propanoate + H2O = N-formimidoyl-L-glutamate</text>
        <dbReference type="Rhea" id="RHEA:23660"/>
        <dbReference type="ChEBI" id="CHEBI:15377"/>
        <dbReference type="ChEBI" id="CHEBI:58928"/>
        <dbReference type="ChEBI" id="CHEBI:77893"/>
        <dbReference type="EC" id="3.5.2.7"/>
    </reaction>
</comment>
<feature type="binding site" evidence="7">
    <location>
        <position position="319"/>
    </location>
    <ligand>
        <name>Fe(3+)</name>
        <dbReference type="ChEBI" id="CHEBI:29034"/>
    </ligand>
</feature>
<comment type="caution">
    <text evidence="9">The sequence shown here is derived from an EMBL/GenBank/DDBJ whole genome shotgun (WGS) entry which is preliminary data.</text>
</comment>
<dbReference type="GO" id="GO:0019556">
    <property type="term" value="P:L-histidine catabolic process to glutamate and formamide"/>
    <property type="evidence" value="ECO:0007669"/>
    <property type="project" value="UniProtKB-UniRule"/>
</dbReference>
<organism evidence="9 10">
    <name type="scientific">Moraxella lacunata</name>
    <dbReference type="NCBI Taxonomy" id="477"/>
    <lineage>
        <taxon>Bacteria</taxon>
        <taxon>Pseudomonadati</taxon>
        <taxon>Pseudomonadota</taxon>
        <taxon>Gammaproteobacteria</taxon>
        <taxon>Moraxellales</taxon>
        <taxon>Moraxellaceae</taxon>
        <taxon>Moraxella</taxon>
    </lineage>
</organism>
<keyword evidence="4 7" id="KW-0369">Histidine metabolism</keyword>
<evidence type="ECO:0000256" key="2">
    <source>
        <dbReference type="ARBA" id="ARBA00022723"/>
    </source>
</evidence>
<keyword evidence="3 7" id="KW-0378">Hydrolase</keyword>
<evidence type="ECO:0000256" key="3">
    <source>
        <dbReference type="ARBA" id="ARBA00022801"/>
    </source>
</evidence>
<dbReference type="EC" id="3.5.2.7" evidence="1 7"/>
<dbReference type="GO" id="GO:0005737">
    <property type="term" value="C:cytoplasm"/>
    <property type="evidence" value="ECO:0007669"/>
    <property type="project" value="UniProtKB-SubCell"/>
</dbReference>
<comment type="cofactor">
    <cofactor evidence="7">
        <name>Zn(2+)</name>
        <dbReference type="ChEBI" id="CHEBI:29105"/>
    </cofactor>
    <cofactor evidence="7">
        <name>Fe(3+)</name>
        <dbReference type="ChEBI" id="CHEBI:29034"/>
    </cofactor>
    <text evidence="7">Binds 1 zinc or iron ion per subunit.</text>
</comment>
<dbReference type="PANTHER" id="PTHR42752">
    <property type="entry name" value="IMIDAZOLONEPROPIONASE"/>
    <property type="match status" value="1"/>
</dbReference>
<feature type="binding site" evidence="7">
    <location>
        <position position="75"/>
    </location>
    <ligand>
        <name>Fe(3+)</name>
        <dbReference type="ChEBI" id="CHEBI:29034"/>
    </ligand>
</feature>
<feature type="binding site" evidence="7">
    <location>
        <position position="84"/>
    </location>
    <ligand>
        <name>4-imidazolone-5-propanoate</name>
        <dbReference type="ChEBI" id="CHEBI:77893"/>
    </ligand>
</feature>
<keyword evidence="2 7" id="KW-0479">Metal-binding</keyword>
<dbReference type="GO" id="GO:0008270">
    <property type="term" value="F:zinc ion binding"/>
    <property type="evidence" value="ECO:0007669"/>
    <property type="project" value="UniProtKB-UniRule"/>
</dbReference>
<comment type="subcellular location">
    <subcellularLocation>
        <location evidence="7">Cytoplasm</location>
    </subcellularLocation>
</comment>
<dbReference type="RefSeq" id="WP_065256992.1">
    <property type="nucleotide sequence ID" value="NZ_JARDJM010000014.1"/>
</dbReference>
<feature type="binding site" evidence="7">
    <location>
        <position position="147"/>
    </location>
    <ligand>
        <name>N-formimidoyl-L-glutamate</name>
        <dbReference type="ChEBI" id="CHEBI:58928"/>
    </ligand>
</feature>
<dbReference type="SUPFAM" id="SSF51338">
    <property type="entry name" value="Composite domain of metallo-dependent hydrolases"/>
    <property type="match status" value="1"/>
</dbReference>
<name>A0A1B8PVH3_MORLA</name>
<dbReference type="Gene3D" id="2.30.40.10">
    <property type="entry name" value="Urease, subunit C, domain 1"/>
    <property type="match status" value="1"/>
</dbReference>
<dbReference type="GO" id="GO:0005506">
    <property type="term" value="F:iron ion binding"/>
    <property type="evidence" value="ECO:0007669"/>
    <property type="project" value="UniProtKB-UniRule"/>
</dbReference>
<dbReference type="EMBL" id="LZMS01000106">
    <property type="protein sequence ID" value="OBX59521.1"/>
    <property type="molecule type" value="Genomic_DNA"/>
</dbReference>
<dbReference type="Proteomes" id="UP000092607">
    <property type="component" value="Unassembled WGS sequence"/>
</dbReference>
<dbReference type="InterPro" id="IPR006680">
    <property type="entry name" value="Amidohydro-rel"/>
</dbReference>
<dbReference type="OrthoDB" id="9766983at2"/>
<evidence type="ECO:0000259" key="8">
    <source>
        <dbReference type="Pfam" id="PF01979"/>
    </source>
</evidence>
<feature type="binding site" evidence="7">
    <location>
        <position position="323"/>
    </location>
    <ligand>
        <name>N-formimidoyl-L-glutamate</name>
        <dbReference type="ChEBI" id="CHEBI:58928"/>
    </ligand>
</feature>
<evidence type="ECO:0000313" key="10">
    <source>
        <dbReference type="Proteomes" id="UP000092607"/>
    </source>
</evidence>
<dbReference type="UniPathway" id="UPA00379">
    <property type="reaction ID" value="UER00551"/>
</dbReference>
<evidence type="ECO:0000256" key="7">
    <source>
        <dbReference type="HAMAP-Rule" id="MF_00372"/>
    </source>
</evidence>
<dbReference type="InterPro" id="IPR005920">
    <property type="entry name" value="HutI"/>
</dbReference>
<comment type="similarity">
    <text evidence="7">Belongs to the metallo-dependent hydrolases superfamily. HutI family.</text>
</comment>
<proteinExistence type="inferred from homology"/>
<dbReference type="Pfam" id="PF01979">
    <property type="entry name" value="Amidohydro_1"/>
    <property type="match status" value="1"/>
</dbReference>
<dbReference type="CDD" id="cd01296">
    <property type="entry name" value="Imidazolone-5PH"/>
    <property type="match status" value="1"/>
</dbReference>
<feature type="binding site" evidence="7">
    <location>
        <position position="321"/>
    </location>
    <ligand>
        <name>N-formimidoyl-L-glutamate</name>
        <dbReference type="ChEBI" id="CHEBI:58928"/>
    </ligand>
</feature>
<dbReference type="InterPro" id="IPR032466">
    <property type="entry name" value="Metal_Hydrolase"/>
</dbReference>
<keyword evidence="7" id="KW-0963">Cytoplasm</keyword>
<keyword evidence="5 7" id="KW-0862">Zinc</keyword>
<feature type="binding site" evidence="7">
    <location>
        <position position="75"/>
    </location>
    <ligand>
        <name>Zn(2+)</name>
        <dbReference type="ChEBI" id="CHEBI:29105"/>
    </ligand>
</feature>
<reference evidence="9 10" key="1">
    <citation type="submission" date="2016-06" db="EMBL/GenBank/DDBJ databases">
        <title>Draft genome of Moraxella lacunata CCUG 57757A.</title>
        <authorList>
            <person name="Salva-Serra F."/>
            <person name="Engstrom-Jakobsson H."/>
            <person name="Thorell K."/>
            <person name="Gonzales-Siles L."/>
            <person name="Karlsson R."/>
            <person name="Boulund F."/>
            <person name="Engstrand L."/>
            <person name="Kristiansson E."/>
            <person name="Moore E."/>
        </authorList>
    </citation>
    <scope>NUCLEOTIDE SEQUENCE [LARGE SCALE GENOMIC DNA]</scope>
    <source>
        <strain evidence="9 10">CCUG 57757A</strain>
    </source>
</reference>
<evidence type="ECO:0000256" key="4">
    <source>
        <dbReference type="ARBA" id="ARBA00022808"/>
    </source>
</evidence>
<evidence type="ECO:0000256" key="5">
    <source>
        <dbReference type="ARBA" id="ARBA00022833"/>
    </source>
</evidence>
<feature type="binding site" evidence="7">
    <location>
        <position position="77"/>
    </location>
    <ligand>
        <name>Fe(3+)</name>
        <dbReference type="ChEBI" id="CHEBI:29034"/>
    </ligand>
</feature>
<evidence type="ECO:0000313" key="9">
    <source>
        <dbReference type="EMBL" id="OBX59521.1"/>
    </source>
</evidence>
<feature type="binding site" evidence="7">
    <location>
        <position position="180"/>
    </location>
    <ligand>
        <name>4-imidazolone-5-propanoate</name>
        <dbReference type="ChEBI" id="CHEBI:77893"/>
    </ligand>
</feature>
<dbReference type="SUPFAM" id="SSF51556">
    <property type="entry name" value="Metallo-dependent hydrolases"/>
    <property type="match status" value="1"/>
</dbReference>
<feature type="domain" description="Amidohydrolase-related" evidence="8">
    <location>
        <begin position="67"/>
        <end position="407"/>
    </location>
</feature>
<accession>A0A1B8PVH3</accession>
<comment type="function">
    <text evidence="7">Catalyzes the hydrolytic cleavage of the carbon-nitrogen bond in imidazolone-5-propanoate to yield N-formimidoyl-L-glutamate. It is the third step in the universal histidine degradation pathway.</text>
</comment>
<sequence>MQFDTLITNANIATMSDTFGFTKDAPYGAIHGGAVGIKDGKIAFVGTMDELGTATADKIIDAKQGWLTPALMDCHTHVVYGGNRSNEFEMRLNGVDYKDIAKQGGGILSTVKATRQADFDDLYELSLPRFRSLVSQGVGTIEIKSGYGLDLDNERKMLKVAKKLGDDFGITVKKTYLALHALPPEYQGQADEYVKQACEWLKVLHDENLVDAVDAFCESIAFDTHQVGRLFEVAKSLGLPVKLHAEQMSDMGGAGLVAEFDGLSADHIEYLSTDSIVKMAKHGTVGVLLPTAFYVLKETKLPPIDAMRQHGVKMAVSTDCNPGTSPSTSLLLAMNMACTLFGLTPEEALAGTTIHASQALGLQDTKGQIAVGMDADVALWQIDRPADLSYLIGQNRLQGFWVAGRQVPKT</sequence>
<feature type="binding site" evidence="7">
    <location>
        <position position="319"/>
    </location>
    <ligand>
        <name>Zn(2+)</name>
        <dbReference type="ChEBI" id="CHEBI:29105"/>
    </ligand>
</feature>
<dbReference type="FunFam" id="3.20.20.140:FF:000007">
    <property type="entry name" value="Imidazolonepropionase"/>
    <property type="match status" value="1"/>
</dbReference>
<evidence type="ECO:0000256" key="1">
    <source>
        <dbReference type="ARBA" id="ARBA00012864"/>
    </source>
</evidence>
<feature type="binding site" evidence="7">
    <location>
        <position position="324"/>
    </location>
    <ligand>
        <name>4-imidazolone-5-propanoate</name>
        <dbReference type="ChEBI" id="CHEBI:77893"/>
    </ligand>
</feature>
<dbReference type="AlphaFoldDB" id="A0A1B8PVH3"/>
<dbReference type="GO" id="GO:0050480">
    <property type="term" value="F:imidazolonepropionase activity"/>
    <property type="evidence" value="ECO:0007669"/>
    <property type="project" value="UniProtKB-UniRule"/>
</dbReference>
<comment type="pathway">
    <text evidence="7">Amino-acid degradation; L-histidine degradation into L-glutamate; N-formimidoyl-L-glutamate from L-histidine: step 3/3.</text>
</comment>
<evidence type="ECO:0000256" key="6">
    <source>
        <dbReference type="ARBA" id="ARBA00023004"/>
    </source>
</evidence>
<feature type="binding site" evidence="7">
    <location>
        <position position="147"/>
    </location>
    <ligand>
        <name>4-imidazolone-5-propanoate</name>
        <dbReference type="ChEBI" id="CHEBI:77893"/>
    </ligand>
</feature>
<dbReference type="HAMAP" id="MF_00372">
    <property type="entry name" value="HutI"/>
    <property type="match status" value="1"/>
</dbReference>
<protein>
    <recommendedName>
        <fullName evidence="1 7">Imidazolonepropionase</fullName>
        <ecNumber evidence="1 7">3.5.2.7</ecNumber>
    </recommendedName>
    <alternativeName>
        <fullName evidence="7">Imidazolone-5-propionate hydrolase</fullName>
    </alternativeName>
</protein>
<feature type="binding site" evidence="7">
    <location>
        <position position="247"/>
    </location>
    <ligand>
        <name>4-imidazolone-5-propanoate</name>
        <dbReference type="ChEBI" id="CHEBI:77893"/>
    </ligand>
</feature>
<dbReference type="Gene3D" id="3.20.20.140">
    <property type="entry name" value="Metal-dependent hydrolases"/>
    <property type="match status" value="1"/>
</dbReference>
<feature type="binding site" evidence="7">
    <location>
        <position position="244"/>
    </location>
    <ligand>
        <name>Fe(3+)</name>
        <dbReference type="ChEBI" id="CHEBI:29034"/>
    </ligand>
</feature>
<feature type="binding site" evidence="7">
    <location>
        <position position="244"/>
    </location>
    <ligand>
        <name>Zn(2+)</name>
        <dbReference type="ChEBI" id="CHEBI:29105"/>
    </ligand>
</feature>
<gene>
    <name evidence="7" type="primary">hutI</name>
    <name evidence="9" type="ORF">A9309_11325</name>
</gene>
<dbReference type="InterPro" id="IPR011059">
    <property type="entry name" value="Metal-dep_hydrolase_composite"/>
</dbReference>
<dbReference type="NCBIfam" id="TIGR01224">
    <property type="entry name" value="hutI"/>
    <property type="match status" value="1"/>
</dbReference>
<dbReference type="GO" id="GO:0019557">
    <property type="term" value="P:L-histidine catabolic process to glutamate and formate"/>
    <property type="evidence" value="ECO:0007669"/>
    <property type="project" value="UniProtKB-UniPathway"/>
</dbReference>
<dbReference type="PANTHER" id="PTHR42752:SF1">
    <property type="entry name" value="IMIDAZOLONEPROPIONASE-RELATED"/>
    <property type="match status" value="1"/>
</dbReference>
<feature type="binding site" evidence="7">
    <location>
        <position position="77"/>
    </location>
    <ligand>
        <name>Zn(2+)</name>
        <dbReference type="ChEBI" id="CHEBI:29105"/>
    </ligand>
</feature>
<keyword evidence="6 7" id="KW-0408">Iron</keyword>